<dbReference type="Gene3D" id="3.30.70.270">
    <property type="match status" value="1"/>
</dbReference>
<comment type="caution">
    <text evidence="1">The sequence shown here is derived from an EMBL/GenBank/DDBJ whole genome shotgun (WGS) entry which is preliminary data.</text>
</comment>
<proteinExistence type="predicted"/>
<protein>
    <submittedName>
        <fullName evidence="1">Retrovirus-related pol polyprotein from transposon 297</fullName>
    </submittedName>
</protein>
<sequence length="87" mass="10005">MIRPADVFQGMKTNTYFSKTDLIKSYWHIPVRQEVIPKTAFVIMDRHLELLRVPNGMMNLGATLTCAVKVPVRGMNHVMNYVDDLLI</sequence>
<dbReference type="InterPro" id="IPR043502">
    <property type="entry name" value="DNA/RNA_pol_sf"/>
</dbReference>
<keyword evidence="2" id="KW-1185">Reference proteome</keyword>
<name>A0AAV3YJ43_9GAST</name>
<organism evidence="1 2">
    <name type="scientific">Plakobranchus ocellatus</name>
    <dbReference type="NCBI Taxonomy" id="259542"/>
    <lineage>
        <taxon>Eukaryota</taxon>
        <taxon>Metazoa</taxon>
        <taxon>Spiralia</taxon>
        <taxon>Lophotrochozoa</taxon>
        <taxon>Mollusca</taxon>
        <taxon>Gastropoda</taxon>
        <taxon>Heterobranchia</taxon>
        <taxon>Euthyneura</taxon>
        <taxon>Panpulmonata</taxon>
        <taxon>Sacoglossa</taxon>
        <taxon>Placobranchoidea</taxon>
        <taxon>Plakobranchidae</taxon>
        <taxon>Plakobranchus</taxon>
    </lineage>
</organism>
<reference evidence="1 2" key="1">
    <citation type="journal article" date="2021" name="Elife">
        <title>Chloroplast acquisition without the gene transfer in kleptoplastic sea slugs, Plakobranchus ocellatus.</title>
        <authorList>
            <person name="Maeda T."/>
            <person name="Takahashi S."/>
            <person name="Yoshida T."/>
            <person name="Shimamura S."/>
            <person name="Takaki Y."/>
            <person name="Nagai Y."/>
            <person name="Toyoda A."/>
            <person name="Suzuki Y."/>
            <person name="Arimoto A."/>
            <person name="Ishii H."/>
            <person name="Satoh N."/>
            <person name="Nishiyama T."/>
            <person name="Hasebe M."/>
            <person name="Maruyama T."/>
            <person name="Minagawa J."/>
            <person name="Obokata J."/>
            <person name="Shigenobu S."/>
        </authorList>
    </citation>
    <scope>NUCLEOTIDE SEQUENCE [LARGE SCALE GENOMIC DNA]</scope>
</reference>
<evidence type="ECO:0000313" key="2">
    <source>
        <dbReference type="Proteomes" id="UP000735302"/>
    </source>
</evidence>
<dbReference type="EMBL" id="BLXT01000975">
    <property type="protein sequence ID" value="GFN82058.1"/>
    <property type="molecule type" value="Genomic_DNA"/>
</dbReference>
<dbReference type="Gene3D" id="3.10.10.10">
    <property type="entry name" value="HIV Type 1 Reverse Transcriptase, subunit A, domain 1"/>
    <property type="match status" value="1"/>
</dbReference>
<dbReference type="InterPro" id="IPR043128">
    <property type="entry name" value="Rev_trsase/Diguanyl_cyclase"/>
</dbReference>
<gene>
    <name evidence="1" type="ORF">PoB_000856400</name>
</gene>
<dbReference type="AlphaFoldDB" id="A0AAV3YJ43"/>
<evidence type="ECO:0000313" key="1">
    <source>
        <dbReference type="EMBL" id="GFN82058.1"/>
    </source>
</evidence>
<dbReference type="Proteomes" id="UP000735302">
    <property type="component" value="Unassembled WGS sequence"/>
</dbReference>
<dbReference type="SUPFAM" id="SSF56672">
    <property type="entry name" value="DNA/RNA polymerases"/>
    <property type="match status" value="1"/>
</dbReference>
<accession>A0AAV3YJ43</accession>